<protein>
    <recommendedName>
        <fullName evidence="7">Glucose dehydrogenase [FAD, quinone]-like</fullName>
    </recommendedName>
</protein>
<dbReference type="Pfam" id="PF05199">
    <property type="entry name" value="GMC_oxred_C"/>
    <property type="match status" value="1"/>
</dbReference>
<name>A0A9N9T5V3_DIABA</name>
<accession>A0A9N9T5V3</accession>
<dbReference type="SUPFAM" id="SSF54373">
    <property type="entry name" value="FAD-linked reductases, C-terminal domain"/>
    <property type="match status" value="1"/>
</dbReference>
<feature type="active site" description="Proton acceptor" evidence="2">
    <location>
        <position position="593"/>
    </location>
</feature>
<gene>
    <name evidence="5" type="ORF">DIABBA_LOCUS9533</name>
</gene>
<dbReference type="Gene3D" id="3.30.560.10">
    <property type="entry name" value="Glucose Oxidase, domain 3"/>
    <property type="match status" value="1"/>
</dbReference>
<proteinExistence type="inferred from homology"/>
<evidence type="ECO:0000313" key="6">
    <source>
        <dbReference type="Proteomes" id="UP001153709"/>
    </source>
</evidence>
<dbReference type="OrthoDB" id="269227at2759"/>
<evidence type="ECO:0000256" key="1">
    <source>
        <dbReference type="ARBA" id="ARBA00010790"/>
    </source>
</evidence>
<evidence type="ECO:0000259" key="4">
    <source>
        <dbReference type="Pfam" id="PF05199"/>
    </source>
</evidence>
<keyword evidence="6" id="KW-1185">Reference proteome</keyword>
<dbReference type="Pfam" id="PF00732">
    <property type="entry name" value="GMC_oxred_N"/>
    <property type="match status" value="1"/>
</dbReference>
<feature type="domain" description="Glucose-methanol-choline oxidoreductase N-terminal" evidence="3">
    <location>
        <begin position="66"/>
        <end position="361"/>
    </location>
</feature>
<dbReference type="SUPFAM" id="SSF51905">
    <property type="entry name" value="FAD/NAD(P)-binding domain"/>
    <property type="match status" value="1"/>
</dbReference>
<dbReference type="InterPro" id="IPR036188">
    <property type="entry name" value="FAD/NAD-bd_sf"/>
</dbReference>
<dbReference type="PIRSF" id="PIRSF000137">
    <property type="entry name" value="Alcohol_oxidase"/>
    <property type="match status" value="1"/>
</dbReference>
<feature type="domain" description="Glucose-methanol-choline oxidoreductase C-terminal" evidence="4">
    <location>
        <begin position="461"/>
        <end position="602"/>
    </location>
</feature>
<dbReference type="GO" id="GO:0016614">
    <property type="term" value="F:oxidoreductase activity, acting on CH-OH group of donors"/>
    <property type="evidence" value="ECO:0007669"/>
    <property type="project" value="InterPro"/>
</dbReference>
<dbReference type="PANTHER" id="PTHR11552:SF158">
    <property type="entry name" value="GH23626P-RELATED"/>
    <property type="match status" value="1"/>
</dbReference>
<dbReference type="EMBL" id="OU898281">
    <property type="protein sequence ID" value="CAG9836446.1"/>
    <property type="molecule type" value="Genomic_DNA"/>
</dbReference>
<reference evidence="5" key="1">
    <citation type="submission" date="2022-01" db="EMBL/GenBank/DDBJ databases">
        <authorList>
            <person name="King R."/>
        </authorList>
    </citation>
    <scope>NUCLEOTIDE SEQUENCE</scope>
</reference>
<evidence type="ECO:0000259" key="3">
    <source>
        <dbReference type="Pfam" id="PF00732"/>
    </source>
</evidence>
<evidence type="ECO:0000256" key="2">
    <source>
        <dbReference type="PIRSR" id="PIRSR000137-1"/>
    </source>
</evidence>
<evidence type="ECO:0008006" key="7">
    <source>
        <dbReference type="Google" id="ProtNLM"/>
    </source>
</evidence>
<sequence length="625" mass="69156">MENAEPGCSQPKRKKICVKNPKKLTEEELEYFLTQSDSEDKYISSKDEYIPSTDDKDGDELDFGVFDFIIVGGGAAGCVLANRLSEIPSWKILLIEAGDQGNTVTDIPAMLVYSINSPFNWGYKSIPQSQCCQGMRNYSCNIPRGKGLGGSSLISAMLYVRGNPDDYNQWVKLGNPNWSYEECLPYFKKAETADFVTPDQTYHGTTGPVHVNYTGPSSVINTAFFQAATFDMGLKILDYNGKEQIGAGQLQSTINFNKRVEAGSAYVTPIIKTRTNLIVSLRSFATKVVIYGKKAVGVEFIKDRKKYFAKASKEILVTAGAVNSAQILMLSGIGPKEHLTKLGIKVLKNLPVGQHLVDHPVFAGLFFTTRLSQPEVSLPEQVHEYQSANTPLTRCFGAENIVYTNINNDSSAVPDIEFIAYAPPRGGDAQVLFNFDDNNNNAYNKLNMAGSIQVMVNLAHPESSGSVQLKSSSPLDFPLIDLGLLTDKNNKDINTMLKGIKYAIKFFTGKQFDNIGSFISFEVPKCQSHKFNSDAYWYCAIRQLTMGYFHLTGTTRMGPCYRNSVVNASLVVHGMDNLRVVGEGSIPRQVAGHLYGPVLMMAEKISDDIKKKYEHVQNSVTRLFK</sequence>
<dbReference type="InterPro" id="IPR012132">
    <property type="entry name" value="GMC_OxRdtase"/>
</dbReference>
<evidence type="ECO:0000313" key="5">
    <source>
        <dbReference type="EMBL" id="CAG9836446.1"/>
    </source>
</evidence>
<dbReference type="InterPro" id="IPR000172">
    <property type="entry name" value="GMC_OxRdtase_N"/>
</dbReference>
<dbReference type="AlphaFoldDB" id="A0A9N9T5V3"/>
<dbReference type="InterPro" id="IPR007867">
    <property type="entry name" value="GMC_OxRtase_C"/>
</dbReference>
<feature type="active site" description="Proton donor" evidence="2">
    <location>
        <position position="550"/>
    </location>
</feature>
<comment type="similarity">
    <text evidence="1">Belongs to the GMC oxidoreductase family.</text>
</comment>
<dbReference type="Proteomes" id="UP001153709">
    <property type="component" value="Chromosome 6"/>
</dbReference>
<organism evidence="5 6">
    <name type="scientific">Diabrotica balteata</name>
    <name type="common">Banded cucumber beetle</name>
    <dbReference type="NCBI Taxonomy" id="107213"/>
    <lineage>
        <taxon>Eukaryota</taxon>
        <taxon>Metazoa</taxon>
        <taxon>Ecdysozoa</taxon>
        <taxon>Arthropoda</taxon>
        <taxon>Hexapoda</taxon>
        <taxon>Insecta</taxon>
        <taxon>Pterygota</taxon>
        <taxon>Neoptera</taxon>
        <taxon>Endopterygota</taxon>
        <taxon>Coleoptera</taxon>
        <taxon>Polyphaga</taxon>
        <taxon>Cucujiformia</taxon>
        <taxon>Chrysomeloidea</taxon>
        <taxon>Chrysomelidae</taxon>
        <taxon>Galerucinae</taxon>
        <taxon>Diabroticina</taxon>
        <taxon>Diabroticites</taxon>
        <taxon>Diabrotica</taxon>
    </lineage>
</organism>
<dbReference type="GO" id="GO:0050660">
    <property type="term" value="F:flavin adenine dinucleotide binding"/>
    <property type="evidence" value="ECO:0007669"/>
    <property type="project" value="InterPro"/>
</dbReference>
<dbReference type="Gene3D" id="3.50.50.60">
    <property type="entry name" value="FAD/NAD(P)-binding domain"/>
    <property type="match status" value="1"/>
</dbReference>
<dbReference type="PANTHER" id="PTHR11552">
    <property type="entry name" value="GLUCOSE-METHANOL-CHOLINE GMC OXIDOREDUCTASE"/>
    <property type="match status" value="1"/>
</dbReference>